<organism evidence="5 6">
    <name type="scientific">Iocasia fonsfrigidae</name>
    <dbReference type="NCBI Taxonomy" id="2682810"/>
    <lineage>
        <taxon>Bacteria</taxon>
        <taxon>Bacillati</taxon>
        <taxon>Bacillota</taxon>
        <taxon>Clostridia</taxon>
        <taxon>Halanaerobiales</taxon>
        <taxon>Halanaerobiaceae</taxon>
        <taxon>Iocasia</taxon>
    </lineage>
</organism>
<dbReference type="InterPro" id="IPR051011">
    <property type="entry name" value="Metal_resp_trans_reg"/>
</dbReference>
<proteinExistence type="predicted"/>
<dbReference type="InterPro" id="IPR001845">
    <property type="entry name" value="HTH_ArsR_DNA-bd_dom"/>
</dbReference>
<dbReference type="CDD" id="cd00090">
    <property type="entry name" value="HTH_ARSR"/>
    <property type="match status" value="1"/>
</dbReference>
<dbReference type="PANTHER" id="PTHR43132">
    <property type="entry name" value="ARSENICAL RESISTANCE OPERON REPRESSOR ARSR-RELATED"/>
    <property type="match status" value="1"/>
</dbReference>
<dbReference type="InterPro" id="IPR011991">
    <property type="entry name" value="ArsR-like_HTH"/>
</dbReference>
<feature type="domain" description="HTH arsR-type" evidence="4">
    <location>
        <begin position="1"/>
        <end position="89"/>
    </location>
</feature>
<gene>
    <name evidence="5" type="ORF">GM661_14190</name>
</gene>
<dbReference type="InterPro" id="IPR036390">
    <property type="entry name" value="WH_DNA-bd_sf"/>
</dbReference>
<dbReference type="GO" id="GO:0003677">
    <property type="term" value="F:DNA binding"/>
    <property type="evidence" value="ECO:0007669"/>
    <property type="project" value="UniProtKB-KW"/>
</dbReference>
<dbReference type="SMART" id="SM00418">
    <property type="entry name" value="HTH_ARSR"/>
    <property type="match status" value="1"/>
</dbReference>
<protein>
    <submittedName>
        <fullName evidence="5">Metalloregulator ArsR/SmtB family transcription factor</fullName>
    </submittedName>
</protein>
<dbReference type="Gene3D" id="1.10.10.10">
    <property type="entry name" value="Winged helix-like DNA-binding domain superfamily/Winged helix DNA-binding domain"/>
    <property type="match status" value="1"/>
</dbReference>
<dbReference type="EMBL" id="CP046640">
    <property type="protein sequence ID" value="QTM00048.1"/>
    <property type="molecule type" value="Genomic_DNA"/>
</dbReference>
<keyword evidence="2" id="KW-0238">DNA-binding</keyword>
<sequence length="89" mass="10251">MEQIKEGARLFKALSHPIRLCIVKGLIKEEGCNVSKIQYCLDIPQSTLSQHLIKLKDMGILKGERDGLNVNYYVINEEARRVIQTLFDY</sequence>
<dbReference type="NCBIfam" id="NF033788">
    <property type="entry name" value="HTH_metalloreg"/>
    <property type="match status" value="1"/>
</dbReference>
<keyword evidence="1" id="KW-0805">Transcription regulation</keyword>
<dbReference type="PRINTS" id="PR00778">
    <property type="entry name" value="HTHARSR"/>
</dbReference>
<evidence type="ECO:0000313" key="5">
    <source>
        <dbReference type="EMBL" id="QTM00048.1"/>
    </source>
</evidence>
<keyword evidence="6" id="KW-1185">Reference proteome</keyword>
<evidence type="ECO:0000256" key="1">
    <source>
        <dbReference type="ARBA" id="ARBA00023015"/>
    </source>
</evidence>
<evidence type="ECO:0000259" key="4">
    <source>
        <dbReference type="PROSITE" id="PS50987"/>
    </source>
</evidence>
<name>A0A8A7KMG9_9FIRM</name>
<evidence type="ECO:0000313" key="6">
    <source>
        <dbReference type="Proteomes" id="UP000665020"/>
    </source>
</evidence>
<accession>A0A8A7KMG9</accession>
<dbReference type="GO" id="GO:0003700">
    <property type="term" value="F:DNA-binding transcription factor activity"/>
    <property type="evidence" value="ECO:0007669"/>
    <property type="project" value="InterPro"/>
</dbReference>
<dbReference type="PROSITE" id="PS50987">
    <property type="entry name" value="HTH_ARSR_2"/>
    <property type="match status" value="1"/>
</dbReference>
<dbReference type="AlphaFoldDB" id="A0A8A7KMG9"/>
<dbReference type="PANTHER" id="PTHR43132:SF2">
    <property type="entry name" value="ARSENICAL RESISTANCE OPERON REPRESSOR ARSR-RELATED"/>
    <property type="match status" value="1"/>
</dbReference>
<dbReference type="Proteomes" id="UP000665020">
    <property type="component" value="Chromosome"/>
</dbReference>
<evidence type="ECO:0000256" key="3">
    <source>
        <dbReference type="ARBA" id="ARBA00023163"/>
    </source>
</evidence>
<keyword evidence="3" id="KW-0804">Transcription</keyword>
<dbReference type="Pfam" id="PF12840">
    <property type="entry name" value="HTH_20"/>
    <property type="match status" value="1"/>
</dbReference>
<reference evidence="5" key="1">
    <citation type="submission" date="2019-12" db="EMBL/GenBank/DDBJ databases">
        <authorList>
            <person name="zhang j."/>
            <person name="sun C.M."/>
        </authorList>
    </citation>
    <scope>NUCLEOTIDE SEQUENCE</scope>
    <source>
        <strain evidence="5">NS-1</strain>
    </source>
</reference>
<dbReference type="SUPFAM" id="SSF46785">
    <property type="entry name" value="Winged helix' DNA-binding domain"/>
    <property type="match status" value="1"/>
</dbReference>
<evidence type="ECO:0000256" key="2">
    <source>
        <dbReference type="ARBA" id="ARBA00023125"/>
    </source>
</evidence>
<dbReference type="KEGG" id="ifn:GM661_14190"/>
<dbReference type="InterPro" id="IPR036388">
    <property type="entry name" value="WH-like_DNA-bd_sf"/>
</dbReference>